<keyword evidence="2" id="KW-1185">Reference proteome</keyword>
<evidence type="ECO:0000313" key="2">
    <source>
        <dbReference type="Proteomes" id="UP000595053"/>
    </source>
</evidence>
<dbReference type="RefSeq" id="WP_197551022.1">
    <property type="nucleotide sequence ID" value="NZ_CP063213.1"/>
</dbReference>
<dbReference type="EMBL" id="CP063213">
    <property type="protein sequence ID" value="QOR45450.1"/>
    <property type="molecule type" value="Genomic_DNA"/>
</dbReference>
<name>A0A7M1QTR6_9ACTO</name>
<reference evidence="1 2" key="1">
    <citation type="submission" date="2020-10" db="EMBL/GenBank/DDBJ databases">
        <title>Trueperella pecoris sp. nov. isolated from bovine and porcine specimens.</title>
        <authorList>
            <person name="Schoenecker L."/>
            <person name="Schnydrig P."/>
            <person name="Brodard I."/>
            <person name="Thomann A."/>
            <person name="Hemphill A."/>
            <person name="Rodriguez-Campos S."/>
            <person name="Perreten V."/>
            <person name="Jores J."/>
            <person name="Kittl S."/>
        </authorList>
    </citation>
    <scope>NUCLEOTIDE SEQUENCE [LARGE SCALE GENOMIC DNA]</scope>
    <source>
        <strain evidence="1 2">15A0121</strain>
    </source>
</reference>
<dbReference type="AlphaFoldDB" id="A0A7M1QTR6"/>
<protein>
    <submittedName>
        <fullName evidence="1">Uncharacterized protein</fullName>
    </submittedName>
</protein>
<organism evidence="1 2">
    <name type="scientific">Trueperella pecoris</name>
    <dbReference type="NCBI Taxonomy" id="2733571"/>
    <lineage>
        <taxon>Bacteria</taxon>
        <taxon>Bacillati</taxon>
        <taxon>Actinomycetota</taxon>
        <taxon>Actinomycetes</taxon>
        <taxon>Actinomycetales</taxon>
        <taxon>Actinomycetaceae</taxon>
        <taxon>Trueperella</taxon>
    </lineage>
</organism>
<sequence length="194" mass="21716">MYTSENIASQYGMRKARGMYPAEIGAEAKLTFEQVDQMVALQQAYYQDLRNSLVTECAEYVADELEDAGYTAEQVRETIEDARRAEYGTPDTYSEIERITRAGIISAVEDTHQQAALMEAFGIPMEFGEESIPGDIVLGHPVVEPTTREAIKDWNCAVVLGDGANLRWAIILQVAAQVNYRHGEWILEATTDRM</sequence>
<accession>A0A7M1QTR6</accession>
<evidence type="ECO:0000313" key="1">
    <source>
        <dbReference type="EMBL" id="QOR45450.1"/>
    </source>
</evidence>
<proteinExistence type="predicted"/>
<gene>
    <name evidence="1" type="ORF">INS88_09355</name>
</gene>
<dbReference type="Proteomes" id="UP000595053">
    <property type="component" value="Chromosome"/>
</dbReference>